<organism evidence="1 2">
    <name type="scientific">Paenibacillus solanacearum</name>
    <dbReference type="NCBI Taxonomy" id="2048548"/>
    <lineage>
        <taxon>Bacteria</taxon>
        <taxon>Bacillati</taxon>
        <taxon>Bacillota</taxon>
        <taxon>Bacilli</taxon>
        <taxon>Bacillales</taxon>
        <taxon>Paenibacillaceae</taxon>
        <taxon>Paenibacillus</taxon>
    </lineage>
</organism>
<evidence type="ECO:0000313" key="2">
    <source>
        <dbReference type="Proteomes" id="UP000693672"/>
    </source>
</evidence>
<name>A0A916K3Z9_9BACL</name>
<evidence type="ECO:0000313" key="1">
    <source>
        <dbReference type="EMBL" id="CAG7639508.1"/>
    </source>
</evidence>
<dbReference type="AlphaFoldDB" id="A0A916K3Z9"/>
<dbReference type="EMBL" id="CAJVAS010000020">
    <property type="protein sequence ID" value="CAG7639508.1"/>
    <property type="molecule type" value="Genomic_DNA"/>
</dbReference>
<reference evidence="1" key="1">
    <citation type="submission" date="2021-06" db="EMBL/GenBank/DDBJ databases">
        <authorList>
            <person name="Criscuolo A."/>
        </authorList>
    </citation>
    <scope>NUCLEOTIDE SEQUENCE</scope>
    <source>
        <strain evidence="1">CIP111600</strain>
    </source>
</reference>
<dbReference type="RefSeq" id="WP_218093776.1">
    <property type="nucleotide sequence ID" value="NZ_CAJVAS010000020.1"/>
</dbReference>
<keyword evidence="2" id="KW-1185">Reference proteome</keyword>
<sequence length="128" mass="13732">MAERGILAYFHSPQEAQGCISKLQALRAIDVQIDKVGQYPGQGNDETFNPLSNSDFDGLSHLTLGAAPSSQDARILMAASPDASGMSDGGHDFYTDDMTRRDTLLTVVVNEAAYDQAVRVIEEAGGRI</sequence>
<accession>A0A916K3Z9</accession>
<proteinExistence type="predicted"/>
<comment type="caution">
    <text evidence="1">The sequence shown here is derived from an EMBL/GenBank/DDBJ whole genome shotgun (WGS) entry which is preliminary data.</text>
</comment>
<gene>
    <name evidence="1" type="ORF">PAESOLCIP111_04043</name>
</gene>
<dbReference type="Proteomes" id="UP000693672">
    <property type="component" value="Unassembled WGS sequence"/>
</dbReference>
<protein>
    <submittedName>
        <fullName evidence="1">Uncharacterized protein</fullName>
    </submittedName>
</protein>